<name>A0ABM5KXG5_DIAVI</name>
<keyword evidence="12" id="KW-1185">Reference proteome</keyword>
<feature type="transmembrane region" description="Helical" evidence="9">
    <location>
        <begin position="30"/>
        <end position="51"/>
    </location>
</feature>
<reference evidence="11" key="1">
    <citation type="submission" date="2025-05" db="UniProtKB">
        <authorList>
            <consortium name="EnsemblMetazoa"/>
        </authorList>
    </citation>
    <scope>IDENTIFICATION</scope>
</reference>
<dbReference type="SUPFAM" id="SSF53850">
    <property type="entry name" value="Periplasmic binding protein-like II"/>
    <property type="match status" value="1"/>
</dbReference>
<dbReference type="PANTHER" id="PTHR42643">
    <property type="entry name" value="IONOTROPIC RECEPTOR 20A-RELATED"/>
    <property type="match status" value="1"/>
</dbReference>
<evidence type="ECO:0000256" key="5">
    <source>
        <dbReference type="ARBA" id="ARBA00022989"/>
    </source>
</evidence>
<comment type="similarity">
    <text evidence="2">Belongs to the glutamate-gated ion channel (TC 1.A.10.1) family.</text>
</comment>
<feature type="transmembrane region" description="Helical" evidence="9">
    <location>
        <begin position="471"/>
        <end position="493"/>
    </location>
</feature>
<evidence type="ECO:0000259" key="10">
    <source>
        <dbReference type="Pfam" id="PF00060"/>
    </source>
</evidence>
<evidence type="ECO:0000256" key="8">
    <source>
        <dbReference type="ARBA" id="ARBA00023180"/>
    </source>
</evidence>
<comment type="subcellular location">
    <subcellularLocation>
        <location evidence="1">Cell membrane</location>
        <topology evidence="1">Multi-pass membrane protein</topology>
    </subcellularLocation>
</comment>
<feature type="transmembrane region" description="Helical" evidence="9">
    <location>
        <begin position="204"/>
        <end position="225"/>
    </location>
</feature>
<protein>
    <recommendedName>
        <fullName evidence="10">Ionotropic glutamate receptor C-terminal domain-containing protein</fullName>
    </recommendedName>
</protein>
<evidence type="ECO:0000313" key="12">
    <source>
        <dbReference type="Proteomes" id="UP001652700"/>
    </source>
</evidence>
<evidence type="ECO:0000256" key="6">
    <source>
        <dbReference type="ARBA" id="ARBA00023136"/>
    </source>
</evidence>
<keyword evidence="7" id="KW-0675">Receptor</keyword>
<dbReference type="InterPro" id="IPR052192">
    <property type="entry name" value="Insect_Ionotropic_Sensory_Rcpt"/>
</dbReference>
<organism evidence="11 12">
    <name type="scientific">Diabrotica virgifera virgifera</name>
    <name type="common">western corn rootworm</name>
    <dbReference type="NCBI Taxonomy" id="50390"/>
    <lineage>
        <taxon>Eukaryota</taxon>
        <taxon>Metazoa</taxon>
        <taxon>Ecdysozoa</taxon>
        <taxon>Arthropoda</taxon>
        <taxon>Hexapoda</taxon>
        <taxon>Insecta</taxon>
        <taxon>Pterygota</taxon>
        <taxon>Neoptera</taxon>
        <taxon>Endopterygota</taxon>
        <taxon>Coleoptera</taxon>
        <taxon>Polyphaga</taxon>
        <taxon>Cucujiformia</taxon>
        <taxon>Chrysomeloidea</taxon>
        <taxon>Chrysomelidae</taxon>
        <taxon>Galerucinae</taxon>
        <taxon>Diabroticina</taxon>
        <taxon>Diabroticites</taxon>
        <taxon>Diabrotica</taxon>
    </lineage>
</organism>
<sequence length="588" mass="67817">MYFVANLSRYVCISAVSANKSYYIYHIKGYISVLSKCIIYYNFCVFGFVFLGKKIFYNNKSPISNYRQQRLIQLEQELATETLLITTLQNGELSGYDRTNGSIVGTGIAFDILNILQNKYGFNYSIVLPQDHVFLGDAKKANVKTLLEKDQVHIAVAFLPIIESIRNDIIFSTSFDTAEWAVLMNRPTESATGSGLLAPFTTPVWILIIFSILIVGPIIFLMVLIQGRICKYDDSEIYSLSTCMWFVYGALLKQGSTVNPRTDSTRLLFSTWWLFILILTAFYTANLTAFLTLSKFTLPITAPEDIGKNHHKWVTNRANAVRDQIISERDDENIYKETLLEKIGSDRVFAPVNDNDILNNYVKDRKMMFIRERTVINHVMYNDYKDKVVKGVDEAKRCTYVVANFPIAKFSRAFAYSKSFKYKDLFDLAIQRLVEGGIVQFKLRENLPDAEICPLNLGSTERKLRNTDLLLTYYIVCGGLAVATCVFLMEILWRKWVKHYHLRKQHVTTTNWFEVHNNMKKPKNFFSENITPPPSYQTLFKPPFSFVEEGGYKKQINGRDYWIVDKKNGFRQMIPLRTPSALLFQFSN</sequence>
<evidence type="ECO:0000256" key="4">
    <source>
        <dbReference type="ARBA" id="ARBA00022692"/>
    </source>
</evidence>
<dbReference type="GeneID" id="114329270"/>
<keyword evidence="6 9" id="KW-0472">Membrane</keyword>
<keyword evidence="8" id="KW-0325">Glycoprotein</keyword>
<accession>A0ABM5KXG5</accession>
<keyword evidence="3" id="KW-1003">Cell membrane</keyword>
<feature type="domain" description="Ionotropic glutamate receptor C-terminal" evidence="10">
    <location>
        <begin position="203"/>
        <end position="478"/>
    </location>
</feature>
<dbReference type="Gene3D" id="3.40.190.10">
    <property type="entry name" value="Periplasmic binding protein-like II"/>
    <property type="match status" value="1"/>
</dbReference>
<evidence type="ECO:0000256" key="3">
    <source>
        <dbReference type="ARBA" id="ARBA00022475"/>
    </source>
</evidence>
<dbReference type="Pfam" id="PF00060">
    <property type="entry name" value="Lig_chan"/>
    <property type="match status" value="1"/>
</dbReference>
<evidence type="ECO:0000256" key="1">
    <source>
        <dbReference type="ARBA" id="ARBA00004651"/>
    </source>
</evidence>
<keyword evidence="4 9" id="KW-0812">Transmembrane</keyword>
<dbReference type="PANTHER" id="PTHR42643:SF30">
    <property type="entry name" value="IONOTROPIC RECEPTOR 40A-RELATED"/>
    <property type="match status" value="1"/>
</dbReference>
<evidence type="ECO:0000313" key="11">
    <source>
        <dbReference type="EnsemblMetazoa" id="XP_050514879.1"/>
    </source>
</evidence>
<proteinExistence type="inferred from homology"/>
<dbReference type="EnsemblMetazoa" id="XM_050658922.1">
    <property type="protein sequence ID" value="XP_050514879.1"/>
    <property type="gene ID" value="LOC114329270"/>
</dbReference>
<keyword evidence="5 9" id="KW-1133">Transmembrane helix</keyword>
<dbReference type="Proteomes" id="UP001652700">
    <property type="component" value="Unplaced"/>
</dbReference>
<feature type="transmembrane region" description="Helical" evidence="9">
    <location>
        <begin position="237"/>
        <end position="255"/>
    </location>
</feature>
<evidence type="ECO:0000256" key="9">
    <source>
        <dbReference type="SAM" id="Phobius"/>
    </source>
</evidence>
<dbReference type="Gene3D" id="1.10.287.70">
    <property type="match status" value="1"/>
</dbReference>
<evidence type="ECO:0000256" key="7">
    <source>
        <dbReference type="ARBA" id="ARBA00023170"/>
    </source>
</evidence>
<dbReference type="InterPro" id="IPR001320">
    <property type="entry name" value="Iontro_rcpt_C"/>
</dbReference>
<feature type="transmembrane region" description="Helical" evidence="9">
    <location>
        <begin position="267"/>
        <end position="285"/>
    </location>
</feature>
<dbReference type="RefSeq" id="XP_050514879.1">
    <property type="nucleotide sequence ID" value="XM_050658922.1"/>
</dbReference>
<evidence type="ECO:0000256" key="2">
    <source>
        <dbReference type="ARBA" id="ARBA00008685"/>
    </source>
</evidence>